<dbReference type="PANTHER" id="PTHR43033:SF1">
    <property type="entry name" value="TRNA(ILE)-LYSIDINE SYNTHASE-RELATED"/>
    <property type="match status" value="1"/>
</dbReference>
<comment type="catalytic activity">
    <reaction evidence="5 6">
        <text>cytidine(34) in tRNA(Ile2) + L-lysine + ATP = lysidine(34) in tRNA(Ile2) + AMP + diphosphate + H(+)</text>
        <dbReference type="Rhea" id="RHEA:43744"/>
        <dbReference type="Rhea" id="RHEA-COMP:10625"/>
        <dbReference type="Rhea" id="RHEA-COMP:10670"/>
        <dbReference type="ChEBI" id="CHEBI:15378"/>
        <dbReference type="ChEBI" id="CHEBI:30616"/>
        <dbReference type="ChEBI" id="CHEBI:32551"/>
        <dbReference type="ChEBI" id="CHEBI:33019"/>
        <dbReference type="ChEBI" id="CHEBI:82748"/>
        <dbReference type="ChEBI" id="CHEBI:83665"/>
        <dbReference type="ChEBI" id="CHEBI:456215"/>
        <dbReference type="EC" id="6.3.4.19"/>
    </reaction>
</comment>
<organism evidence="8 9">
    <name type="scientific">Stappia sediminis</name>
    <dbReference type="NCBI Taxonomy" id="2692190"/>
    <lineage>
        <taxon>Bacteria</taxon>
        <taxon>Pseudomonadati</taxon>
        <taxon>Pseudomonadota</taxon>
        <taxon>Alphaproteobacteria</taxon>
        <taxon>Hyphomicrobiales</taxon>
        <taxon>Stappiaceae</taxon>
        <taxon>Stappia</taxon>
    </lineage>
</organism>
<dbReference type="GO" id="GO:0005524">
    <property type="term" value="F:ATP binding"/>
    <property type="evidence" value="ECO:0007669"/>
    <property type="project" value="UniProtKB-UniRule"/>
</dbReference>
<evidence type="ECO:0000256" key="4">
    <source>
        <dbReference type="ARBA" id="ARBA00022840"/>
    </source>
</evidence>
<dbReference type="CDD" id="cd01992">
    <property type="entry name" value="TilS_N"/>
    <property type="match status" value="1"/>
</dbReference>
<dbReference type="RefSeq" id="WP_160775585.1">
    <property type="nucleotide sequence ID" value="NZ_WUMV01000003.1"/>
</dbReference>
<evidence type="ECO:0000313" key="9">
    <source>
        <dbReference type="Proteomes" id="UP000433101"/>
    </source>
</evidence>
<evidence type="ECO:0000259" key="7">
    <source>
        <dbReference type="Pfam" id="PF01171"/>
    </source>
</evidence>
<name>A0A7X3S825_9HYPH</name>
<gene>
    <name evidence="6 8" type="primary">tilS</name>
    <name evidence="8" type="ORF">GR183_10860</name>
</gene>
<dbReference type="Proteomes" id="UP000433101">
    <property type="component" value="Unassembled WGS sequence"/>
</dbReference>
<comment type="function">
    <text evidence="6">Ligates lysine onto the cytidine present at position 34 of the AUA codon-specific tRNA(Ile) that contains the anticodon CAU, in an ATP-dependent manner. Cytidine is converted to lysidine, thus changing the amino acid specificity of the tRNA from methionine to isoleucine.</text>
</comment>
<dbReference type="InterPro" id="IPR012795">
    <property type="entry name" value="tRNA_Ile_lys_synt_N"/>
</dbReference>
<dbReference type="EC" id="6.3.4.19" evidence="6"/>
<evidence type="ECO:0000256" key="3">
    <source>
        <dbReference type="ARBA" id="ARBA00022741"/>
    </source>
</evidence>
<comment type="domain">
    <text evidence="6">The N-terminal region contains the highly conserved SGGXDS motif, predicted to be a P-loop motif involved in ATP binding.</text>
</comment>
<comment type="caution">
    <text evidence="8">The sequence shown here is derived from an EMBL/GenBank/DDBJ whole genome shotgun (WGS) entry which is preliminary data.</text>
</comment>
<dbReference type="Gene3D" id="3.40.50.620">
    <property type="entry name" value="HUPs"/>
    <property type="match status" value="1"/>
</dbReference>
<evidence type="ECO:0000256" key="6">
    <source>
        <dbReference type="HAMAP-Rule" id="MF_01161"/>
    </source>
</evidence>
<dbReference type="HAMAP" id="MF_01161">
    <property type="entry name" value="tRNA_Ile_lys_synt"/>
    <property type="match status" value="1"/>
</dbReference>
<protein>
    <recommendedName>
        <fullName evidence="6">tRNA(Ile)-lysidine synthase</fullName>
        <ecNumber evidence="6">6.3.4.19</ecNumber>
    </recommendedName>
    <alternativeName>
        <fullName evidence="6">tRNA(Ile)-2-lysyl-cytidine synthase</fullName>
    </alternativeName>
    <alternativeName>
        <fullName evidence="6">tRNA(Ile)-lysidine synthetase</fullName>
    </alternativeName>
</protein>
<dbReference type="AlphaFoldDB" id="A0A7X3S825"/>
<dbReference type="GO" id="GO:0006400">
    <property type="term" value="P:tRNA modification"/>
    <property type="evidence" value="ECO:0007669"/>
    <property type="project" value="UniProtKB-UniRule"/>
</dbReference>
<feature type="binding site" evidence="6">
    <location>
        <begin position="34"/>
        <end position="39"/>
    </location>
    <ligand>
        <name>ATP</name>
        <dbReference type="ChEBI" id="CHEBI:30616"/>
    </ligand>
</feature>
<dbReference type="SUPFAM" id="SSF52402">
    <property type="entry name" value="Adenine nucleotide alpha hydrolases-like"/>
    <property type="match status" value="1"/>
</dbReference>
<keyword evidence="3 6" id="KW-0547">Nucleotide-binding</keyword>
<dbReference type="EMBL" id="WUMV01000003">
    <property type="protein sequence ID" value="MXN65401.1"/>
    <property type="molecule type" value="Genomic_DNA"/>
</dbReference>
<keyword evidence="2 6" id="KW-0819">tRNA processing</keyword>
<reference evidence="8 9" key="1">
    <citation type="submission" date="2019-12" db="EMBL/GenBank/DDBJ databases">
        <authorList>
            <person name="Li M."/>
        </authorList>
    </citation>
    <scope>NUCLEOTIDE SEQUENCE [LARGE SCALE GENOMIC DNA]</scope>
    <source>
        <strain evidence="8 9">GBMRC 2046</strain>
    </source>
</reference>
<keyword evidence="4 6" id="KW-0067">ATP-binding</keyword>
<evidence type="ECO:0000256" key="2">
    <source>
        <dbReference type="ARBA" id="ARBA00022694"/>
    </source>
</evidence>
<feature type="domain" description="tRNA(Ile)-lysidine/2-thiocytidine synthase N-terminal" evidence="7">
    <location>
        <begin position="29"/>
        <end position="208"/>
    </location>
</feature>
<dbReference type="GO" id="GO:0005737">
    <property type="term" value="C:cytoplasm"/>
    <property type="evidence" value="ECO:0007669"/>
    <property type="project" value="UniProtKB-SubCell"/>
</dbReference>
<dbReference type="GO" id="GO:0032267">
    <property type="term" value="F:tRNA(Ile)-lysidine synthase activity"/>
    <property type="evidence" value="ECO:0007669"/>
    <property type="project" value="UniProtKB-EC"/>
</dbReference>
<evidence type="ECO:0000313" key="8">
    <source>
        <dbReference type="EMBL" id="MXN65401.1"/>
    </source>
</evidence>
<proteinExistence type="inferred from homology"/>
<keyword evidence="6" id="KW-0963">Cytoplasm</keyword>
<dbReference type="NCBIfam" id="TIGR02432">
    <property type="entry name" value="lysidine_TilS_N"/>
    <property type="match status" value="1"/>
</dbReference>
<keyword evidence="1 6" id="KW-0436">Ligase</keyword>
<dbReference type="InterPro" id="IPR014729">
    <property type="entry name" value="Rossmann-like_a/b/a_fold"/>
</dbReference>
<dbReference type="InterPro" id="IPR012094">
    <property type="entry name" value="tRNA_Ile_lys_synt"/>
</dbReference>
<dbReference type="Pfam" id="PF01171">
    <property type="entry name" value="ATP_bind_3"/>
    <property type="match status" value="1"/>
</dbReference>
<comment type="similarity">
    <text evidence="6">Belongs to the tRNA(Ile)-lysidine synthase family.</text>
</comment>
<evidence type="ECO:0000256" key="1">
    <source>
        <dbReference type="ARBA" id="ARBA00022598"/>
    </source>
</evidence>
<accession>A0A7X3S825</accession>
<sequence length="430" mass="46385">MSDAVDSNAPLEDEEIRGLLAPLAGVKRIAVGVSGGPDSLALLYILSRWRAEDRSRGIVAFTVDHGLRPEAADEAAHVAAVCRSLAISHEILKWQGPKPDADVQAAARKARQDLLVGAARKAGADALALAHHRDDQAETFLLRLARGSGVYGLGAMRGETHWDAMPVFRPLLDVPKSRLIGTLRRAGIGWCEDPSNEDARYARARIRKLMPLLAREGLTAERLSQTANRLARAADALDVWTSGVIGAGATVHPAGPVKLLMSIFDGMPAEIRYRVFSRVLRFVGGGGYAPRFEKLQRLCDDLLAGTERKATLAGAVLYREGDCLYCWREPGREGIEAMEIAGPDRRVWDGRFFVEVPRHSSVRIAALGKGGLRRLGLERPKGWPAGAFEASPALEMETGGGEKREIAVPGIADAVVPSGWRFGFVGSLAS</sequence>
<keyword evidence="9" id="KW-1185">Reference proteome</keyword>
<dbReference type="PANTHER" id="PTHR43033">
    <property type="entry name" value="TRNA(ILE)-LYSIDINE SYNTHASE-RELATED"/>
    <property type="match status" value="1"/>
</dbReference>
<dbReference type="InterPro" id="IPR011063">
    <property type="entry name" value="TilS/TtcA_N"/>
</dbReference>
<comment type="subcellular location">
    <subcellularLocation>
        <location evidence="6">Cytoplasm</location>
    </subcellularLocation>
</comment>
<evidence type="ECO:0000256" key="5">
    <source>
        <dbReference type="ARBA" id="ARBA00048539"/>
    </source>
</evidence>